<dbReference type="AlphaFoldDB" id="A0A225VNB8"/>
<gene>
    <name evidence="2" type="ORF">PHMEG_00020772</name>
</gene>
<dbReference type="InterPro" id="IPR025476">
    <property type="entry name" value="Helitron_helicase-like"/>
</dbReference>
<sequence length="198" mass="22962">MVDDGNSRNPRGLIVYPKQRGLFRIFESNPMYDPLMYPLLYPMGEHGCTYGEKYTNGTKRHHKDMMSLRENIVFHLFPDPEDESVLHDGGRAYQQFQHTLRADVYTGVEDAYRSEAPYMVVEGEFRVSEYNQSAGRLDDHVAGGRLPRHFFDNVGKRVILPSCYTGGPRQMYKSYQDSMAIVREFDKPDIFSDIDFQP</sequence>
<reference evidence="3" key="1">
    <citation type="submission" date="2017-03" db="EMBL/GenBank/DDBJ databases">
        <title>Phytopthora megakarya and P. palmivora, two closely related causual agents of cacao black pod achieved similar genome size and gene model numbers by different mechanisms.</title>
        <authorList>
            <person name="Ali S."/>
            <person name="Shao J."/>
            <person name="Larry D.J."/>
            <person name="Kronmiller B."/>
            <person name="Shen D."/>
            <person name="Strem M.D."/>
            <person name="Melnick R.L."/>
            <person name="Guiltinan M.J."/>
            <person name="Tyler B.M."/>
            <person name="Meinhardt L.W."/>
            <person name="Bailey B.A."/>
        </authorList>
    </citation>
    <scope>NUCLEOTIDE SEQUENCE [LARGE SCALE GENOMIC DNA]</scope>
    <source>
        <strain evidence="3">zdho120</strain>
    </source>
</reference>
<dbReference type="GO" id="GO:0004386">
    <property type="term" value="F:helicase activity"/>
    <property type="evidence" value="ECO:0007669"/>
    <property type="project" value="UniProtKB-KW"/>
</dbReference>
<comment type="caution">
    <text evidence="2">The sequence shown here is derived from an EMBL/GenBank/DDBJ whole genome shotgun (WGS) entry which is preliminary data.</text>
</comment>
<protein>
    <submittedName>
        <fullName evidence="2">Helitron helicase</fullName>
    </submittedName>
</protein>
<keyword evidence="2" id="KW-0378">Hydrolase</keyword>
<evidence type="ECO:0000313" key="2">
    <source>
        <dbReference type="EMBL" id="OWZ06913.1"/>
    </source>
</evidence>
<dbReference type="Proteomes" id="UP000198211">
    <property type="component" value="Unassembled WGS sequence"/>
</dbReference>
<evidence type="ECO:0000313" key="3">
    <source>
        <dbReference type="Proteomes" id="UP000198211"/>
    </source>
</evidence>
<dbReference type="OrthoDB" id="116564at2759"/>
<dbReference type="STRING" id="4795.A0A225VNB8"/>
<dbReference type="Pfam" id="PF14214">
    <property type="entry name" value="Helitron_like_N"/>
    <property type="match status" value="1"/>
</dbReference>
<name>A0A225VNB8_9STRA</name>
<evidence type="ECO:0000259" key="1">
    <source>
        <dbReference type="Pfam" id="PF14214"/>
    </source>
</evidence>
<keyword evidence="2" id="KW-0547">Nucleotide-binding</keyword>
<keyword evidence="2" id="KW-0347">Helicase</keyword>
<proteinExistence type="predicted"/>
<dbReference type="PANTHER" id="PTHR45786">
    <property type="entry name" value="DNA BINDING PROTEIN-LIKE"/>
    <property type="match status" value="1"/>
</dbReference>
<feature type="domain" description="Helitron helicase-like" evidence="1">
    <location>
        <begin position="121"/>
        <end position="191"/>
    </location>
</feature>
<keyword evidence="3" id="KW-1185">Reference proteome</keyword>
<keyword evidence="2" id="KW-0067">ATP-binding</keyword>
<organism evidence="2 3">
    <name type="scientific">Phytophthora megakarya</name>
    <dbReference type="NCBI Taxonomy" id="4795"/>
    <lineage>
        <taxon>Eukaryota</taxon>
        <taxon>Sar</taxon>
        <taxon>Stramenopiles</taxon>
        <taxon>Oomycota</taxon>
        <taxon>Peronosporomycetes</taxon>
        <taxon>Peronosporales</taxon>
        <taxon>Peronosporaceae</taxon>
        <taxon>Phytophthora</taxon>
    </lineage>
</organism>
<dbReference type="PANTHER" id="PTHR45786:SF74">
    <property type="entry name" value="ATP-DEPENDENT DNA HELICASE"/>
    <property type="match status" value="1"/>
</dbReference>
<accession>A0A225VNB8</accession>
<dbReference type="EMBL" id="NBNE01003766">
    <property type="protein sequence ID" value="OWZ06913.1"/>
    <property type="molecule type" value="Genomic_DNA"/>
</dbReference>